<keyword evidence="4" id="KW-1185">Reference proteome</keyword>
<evidence type="ECO:0000259" key="2">
    <source>
        <dbReference type="Pfam" id="PF03399"/>
    </source>
</evidence>
<gene>
    <name evidence="3" type="ORF">ILYODFUR_020393</name>
</gene>
<feature type="domain" description="SAC3/GANP/THP3 conserved" evidence="2">
    <location>
        <begin position="148"/>
        <end position="232"/>
    </location>
</feature>
<dbReference type="Pfam" id="PF03399">
    <property type="entry name" value="SAC3_GANP"/>
    <property type="match status" value="1"/>
</dbReference>
<evidence type="ECO:0000313" key="3">
    <source>
        <dbReference type="EMBL" id="MEQ2240954.1"/>
    </source>
</evidence>
<protein>
    <recommendedName>
        <fullName evidence="2">SAC3/GANP/THP3 conserved domain-containing protein</fullName>
    </recommendedName>
</protein>
<evidence type="ECO:0000256" key="1">
    <source>
        <dbReference type="SAM" id="MobiDB-lite"/>
    </source>
</evidence>
<organism evidence="3 4">
    <name type="scientific">Ilyodon furcidens</name>
    <name type="common">goldbreast splitfin</name>
    <dbReference type="NCBI Taxonomy" id="33524"/>
    <lineage>
        <taxon>Eukaryota</taxon>
        <taxon>Metazoa</taxon>
        <taxon>Chordata</taxon>
        <taxon>Craniata</taxon>
        <taxon>Vertebrata</taxon>
        <taxon>Euteleostomi</taxon>
        <taxon>Actinopterygii</taxon>
        <taxon>Neopterygii</taxon>
        <taxon>Teleostei</taxon>
        <taxon>Neoteleostei</taxon>
        <taxon>Acanthomorphata</taxon>
        <taxon>Ovalentaria</taxon>
        <taxon>Atherinomorphae</taxon>
        <taxon>Cyprinodontiformes</taxon>
        <taxon>Goodeidae</taxon>
        <taxon>Ilyodon</taxon>
    </lineage>
</organism>
<accession>A0ABV0U7L1</accession>
<comment type="caution">
    <text evidence="3">The sequence shown here is derived from an EMBL/GenBank/DDBJ whole genome shotgun (WGS) entry which is preliminary data.</text>
</comment>
<sequence length="239" mass="26943">MLTPVAEAANQFTKDYKCFAAAVDSTRHELPVKNFYINGDGRQFLDKAEACLKETEMLLQECTQGDHVDNSTSLECLIEIKTISKDISEQLSGIPSQNSSASGGRRRRRKKERCQSESKTQEKEVEEKEEGLGKERKETIPVVSCQTMCPAQELWDRESQNRLHRFEMVPGTEKFRKPRGDPLRAVKEYSRPAAGKDVTKPSDLRPPDVLLKTVCYLIDEIAGSPSLHPWTEASSVPPF</sequence>
<name>A0ABV0U7L1_9TELE</name>
<dbReference type="InterPro" id="IPR005062">
    <property type="entry name" value="SAC3/GANP/THP3_conserved"/>
</dbReference>
<feature type="compositionally biased region" description="Basic and acidic residues" evidence="1">
    <location>
        <begin position="113"/>
        <end position="135"/>
    </location>
</feature>
<dbReference type="PANTHER" id="PTHR12436:SF38">
    <property type="entry name" value="SAC3 DOMAIN-CONTAINING PROTEIN 1"/>
    <property type="match status" value="1"/>
</dbReference>
<evidence type="ECO:0000313" key="4">
    <source>
        <dbReference type="Proteomes" id="UP001482620"/>
    </source>
</evidence>
<dbReference type="PANTHER" id="PTHR12436">
    <property type="entry name" value="80 KDA MCM3-ASSOCIATED PROTEIN"/>
    <property type="match status" value="1"/>
</dbReference>
<feature type="region of interest" description="Disordered" evidence="1">
    <location>
        <begin position="89"/>
        <end position="135"/>
    </location>
</feature>
<dbReference type="EMBL" id="JAHRIQ010060026">
    <property type="protein sequence ID" value="MEQ2240954.1"/>
    <property type="molecule type" value="Genomic_DNA"/>
</dbReference>
<dbReference type="InterPro" id="IPR045107">
    <property type="entry name" value="SAC3/GANP/THP3"/>
</dbReference>
<reference evidence="3 4" key="1">
    <citation type="submission" date="2021-06" db="EMBL/GenBank/DDBJ databases">
        <authorList>
            <person name="Palmer J.M."/>
        </authorList>
    </citation>
    <scope>NUCLEOTIDE SEQUENCE [LARGE SCALE GENOMIC DNA]</scope>
    <source>
        <strain evidence="4">if_2019</strain>
        <tissue evidence="3">Muscle</tissue>
    </source>
</reference>
<proteinExistence type="predicted"/>
<dbReference type="Proteomes" id="UP001482620">
    <property type="component" value="Unassembled WGS sequence"/>
</dbReference>